<keyword evidence="1" id="KW-0812">Transmembrane</keyword>
<name>A0A427A5I3_ENSVE</name>
<keyword evidence="1" id="KW-0472">Membrane</keyword>
<dbReference type="AlphaFoldDB" id="A0A427A5I3"/>
<gene>
    <name evidence="2" type="ORF">B296_00001872</name>
</gene>
<dbReference type="PANTHER" id="PTHR46023:SF6">
    <property type="entry name" value="LIPASE CLASS 3 FAMILY PROTEIN"/>
    <property type="match status" value="1"/>
</dbReference>
<protein>
    <submittedName>
        <fullName evidence="2">Uncharacterized protein</fullName>
    </submittedName>
</protein>
<dbReference type="EMBL" id="AMZH03003689">
    <property type="protein sequence ID" value="RRT71509.1"/>
    <property type="molecule type" value="Genomic_DNA"/>
</dbReference>
<comment type="caution">
    <text evidence="2">The sequence shown here is derived from an EMBL/GenBank/DDBJ whole genome shotgun (WGS) entry which is preliminary data.</text>
</comment>
<reference evidence="2 3" key="1">
    <citation type="journal article" date="2014" name="Agronomy (Basel)">
        <title>A Draft Genome Sequence for Ensete ventricosum, the Drought-Tolerant Tree Against Hunger.</title>
        <authorList>
            <person name="Harrison J."/>
            <person name="Moore K.A."/>
            <person name="Paszkiewicz K."/>
            <person name="Jones T."/>
            <person name="Grant M."/>
            <person name="Ambacheew D."/>
            <person name="Muzemil S."/>
            <person name="Studholme D.J."/>
        </authorList>
    </citation>
    <scope>NUCLEOTIDE SEQUENCE [LARGE SCALE GENOMIC DNA]</scope>
</reference>
<evidence type="ECO:0000313" key="3">
    <source>
        <dbReference type="Proteomes" id="UP000287651"/>
    </source>
</evidence>
<feature type="transmembrane region" description="Helical" evidence="1">
    <location>
        <begin position="142"/>
        <end position="166"/>
    </location>
</feature>
<dbReference type="Proteomes" id="UP000287651">
    <property type="component" value="Unassembled WGS sequence"/>
</dbReference>
<keyword evidence="1" id="KW-1133">Transmembrane helix</keyword>
<evidence type="ECO:0000256" key="1">
    <source>
        <dbReference type="SAM" id="Phobius"/>
    </source>
</evidence>
<organism evidence="2 3">
    <name type="scientific">Ensete ventricosum</name>
    <name type="common">Abyssinian banana</name>
    <name type="synonym">Musa ensete</name>
    <dbReference type="NCBI Taxonomy" id="4639"/>
    <lineage>
        <taxon>Eukaryota</taxon>
        <taxon>Viridiplantae</taxon>
        <taxon>Streptophyta</taxon>
        <taxon>Embryophyta</taxon>
        <taxon>Tracheophyta</taxon>
        <taxon>Spermatophyta</taxon>
        <taxon>Magnoliopsida</taxon>
        <taxon>Liliopsida</taxon>
        <taxon>Zingiberales</taxon>
        <taxon>Musaceae</taxon>
        <taxon>Ensete</taxon>
    </lineage>
</organism>
<evidence type="ECO:0000313" key="2">
    <source>
        <dbReference type="EMBL" id="RRT71509.1"/>
    </source>
</evidence>
<dbReference type="PANTHER" id="PTHR46023">
    <property type="entry name" value="LIPASE CLASS 3 PROTEIN-LIKE"/>
    <property type="match status" value="1"/>
</dbReference>
<sequence>MQEMQNTENWRGSPLTVRNSSDTTWTGLTSINFRPQPIINRPFPSSSDEVPPNSFVSPPLLIVHISNGRLRCVGGVDGRCIEFFYRCGCIGSEPNPLQPRGMSLWAPHTCSAFRTDAISIFLLPGDASARGFVSSLDRRRHFWTPMAAAAAATAAALTVLLCLLLCMREGAVEEGVAGDASDGVVLERHRSGGRWRKRQQSPTEPPVTWMGKLALVVGTIRFTFSETLGRWPLVDLLFGIKHHMRRQVSDYVLLIGRICSLLQYC</sequence>
<proteinExistence type="predicted"/>
<accession>A0A427A5I3</accession>